<dbReference type="AlphaFoldDB" id="A0A7C9EU67"/>
<keyword evidence="3" id="KW-0862">Zinc</keyword>
<dbReference type="GO" id="GO:0016567">
    <property type="term" value="P:protein ubiquitination"/>
    <property type="evidence" value="ECO:0007669"/>
    <property type="project" value="TreeGrafter"/>
</dbReference>
<keyword evidence="4" id="KW-0472">Membrane</keyword>
<evidence type="ECO:0000256" key="3">
    <source>
        <dbReference type="ARBA" id="ARBA00022833"/>
    </source>
</evidence>
<keyword evidence="2" id="KW-0863">Zinc-finger</keyword>
<dbReference type="SMART" id="SM00744">
    <property type="entry name" value="RINGv"/>
    <property type="match status" value="1"/>
</dbReference>
<dbReference type="SUPFAM" id="SSF57850">
    <property type="entry name" value="RING/U-box"/>
    <property type="match status" value="1"/>
</dbReference>
<dbReference type="PROSITE" id="PS51292">
    <property type="entry name" value="ZF_RING_CH"/>
    <property type="match status" value="1"/>
</dbReference>
<protein>
    <recommendedName>
        <fullName evidence="5">RING-CH-type domain-containing protein</fullName>
    </recommendedName>
</protein>
<feature type="transmembrane region" description="Helical" evidence="4">
    <location>
        <begin position="116"/>
        <end position="138"/>
    </location>
</feature>
<dbReference type="InterPro" id="IPR013083">
    <property type="entry name" value="Znf_RING/FYVE/PHD"/>
</dbReference>
<evidence type="ECO:0000256" key="4">
    <source>
        <dbReference type="SAM" id="Phobius"/>
    </source>
</evidence>
<evidence type="ECO:0000256" key="2">
    <source>
        <dbReference type="ARBA" id="ARBA00022771"/>
    </source>
</evidence>
<evidence type="ECO:0000313" key="6">
    <source>
        <dbReference type="EMBL" id="MBA4675086.1"/>
    </source>
</evidence>
<evidence type="ECO:0000256" key="1">
    <source>
        <dbReference type="ARBA" id="ARBA00022723"/>
    </source>
</evidence>
<evidence type="ECO:0000259" key="5">
    <source>
        <dbReference type="PROSITE" id="PS51292"/>
    </source>
</evidence>
<reference evidence="6" key="2">
    <citation type="submission" date="2020-07" db="EMBL/GenBank/DDBJ databases">
        <authorList>
            <person name="Vera ALvarez R."/>
            <person name="Arias-Moreno D.M."/>
            <person name="Jimenez-Jacinto V."/>
            <person name="Jimenez-Bremont J.F."/>
            <person name="Swaminathan K."/>
            <person name="Moose S.P."/>
            <person name="Guerrero-Gonzalez M.L."/>
            <person name="Marino-Ramirez L."/>
            <person name="Landsman D."/>
            <person name="Rodriguez-Kessler M."/>
            <person name="Delgado-Sanchez P."/>
        </authorList>
    </citation>
    <scope>NUCLEOTIDE SEQUENCE</scope>
    <source>
        <tissue evidence="6">Cladode</tissue>
    </source>
</reference>
<dbReference type="FunFam" id="3.30.40.10:FF:000337">
    <property type="entry name" value="Zinc finger family protein"/>
    <property type="match status" value="1"/>
</dbReference>
<dbReference type="GO" id="GO:0004842">
    <property type="term" value="F:ubiquitin-protein transferase activity"/>
    <property type="evidence" value="ECO:0007669"/>
    <property type="project" value="TreeGrafter"/>
</dbReference>
<dbReference type="Pfam" id="PF12428">
    <property type="entry name" value="DUF3675"/>
    <property type="match status" value="1"/>
</dbReference>
<dbReference type="PANTHER" id="PTHR23012">
    <property type="entry name" value="RING/FYVE/PHD ZINC FINGER DOMAIN-CONTAINING"/>
    <property type="match status" value="1"/>
</dbReference>
<dbReference type="InterPro" id="IPR022143">
    <property type="entry name" value="DUF3675"/>
</dbReference>
<feature type="domain" description="RING-CH-type" evidence="5">
    <location>
        <begin position="7"/>
        <end position="67"/>
    </location>
</feature>
<dbReference type="CDD" id="cd16495">
    <property type="entry name" value="RING_CH-C4HC3_MARCH"/>
    <property type="match status" value="1"/>
</dbReference>
<feature type="transmembrane region" description="Helical" evidence="4">
    <location>
        <begin position="158"/>
        <end position="179"/>
    </location>
</feature>
<dbReference type="GO" id="GO:0016020">
    <property type="term" value="C:membrane"/>
    <property type="evidence" value="ECO:0007669"/>
    <property type="project" value="TreeGrafter"/>
</dbReference>
<dbReference type="InterPro" id="IPR033275">
    <property type="entry name" value="MARCH-like"/>
</dbReference>
<dbReference type="PANTHER" id="PTHR23012:SF174">
    <property type="entry name" value="OS01G0121200 PROTEIN"/>
    <property type="match status" value="1"/>
</dbReference>
<dbReference type="Pfam" id="PF12906">
    <property type="entry name" value="RINGv"/>
    <property type="match status" value="1"/>
</dbReference>
<dbReference type="EMBL" id="GISG01265853">
    <property type="protein sequence ID" value="MBA4675086.1"/>
    <property type="molecule type" value="Transcribed_RNA"/>
</dbReference>
<keyword evidence="4" id="KW-0812">Transmembrane</keyword>
<keyword evidence="4" id="KW-1133">Transmembrane helix</keyword>
<name>A0A7C9EU67_OPUST</name>
<organism evidence="6">
    <name type="scientific">Opuntia streptacantha</name>
    <name type="common">Prickly pear cactus</name>
    <name type="synonym">Opuntia cardona</name>
    <dbReference type="NCBI Taxonomy" id="393608"/>
    <lineage>
        <taxon>Eukaryota</taxon>
        <taxon>Viridiplantae</taxon>
        <taxon>Streptophyta</taxon>
        <taxon>Embryophyta</taxon>
        <taxon>Tracheophyta</taxon>
        <taxon>Spermatophyta</taxon>
        <taxon>Magnoliopsida</taxon>
        <taxon>eudicotyledons</taxon>
        <taxon>Gunneridae</taxon>
        <taxon>Pentapetalae</taxon>
        <taxon>Caryophyllales</taxon>
        <taxon>Cactineae</taxon>
        <taxon>Cactaceae</taxon>
        <taxon>Opuntioideae</taxon>
        <taxon>Opuntia</taxon>
    </lineage>
</organism>
<dbReference type="Gene3D" id="3.30.40.10">
    <property type="entry name" value="Zinc/RING finger domain, C3HC4 (zinc finger)"/>
    <property type="match status" value="1"/>
</dbReference>
<dbReference type="GO" id="GO:0008270">
    <property type="term" value="F:zinc ion binding"/>
    <property type="evidence" value="ECO:0007669"/>
    <property type="project" value="UniProtKB-KW"/>
</dbReference>
<sequence length="219" mass="25222">MEVNRGWAQRKVVQCRICHDEDESSNMEAPCACSGSLKYAHRRCVQMWCNEKGNTICEICQQQFKPGYSAPPPRMPVAVFPLHLREPWEFPRNDQYHHPSNVAPQRNFFEHSFDEYPVPTASIVCCRIIALIFVVLLVLRHTLPIVLNGAGEYSYTLYTLLMLRTIGILLPMCVMLKACSIIRNYRRHRPIPAEVQFTTSDEENDPAQPQIAAHFIHVQ</sequence>
<reference evidence="6" key="1">
    <citation type="journal article" date="2013" name="J. Plant Res.">
        <title>Effect of fungi and light on seed germination of three Opuntia species from semiarid lands of central Mexico.</title>
        <authorList>
            <person name="Delgado-Sanchez P."/>
            <person name="Jimenez-Bremont J.F."/>
            <person name="Guerrero-Gonzalez Mde L."/>
            <person name="Flores J."/>
        </authorList>
    </citation>
    <scope>NUCLEOTIDE SEQUENCE</scope>
    <source>
        <tissue evidence="6">Cladode</tissue>
    </source>
</reference>
<dbReference type="EMBL" id="GISG01265855">
    <property type="protein sequence ID" value="MBA4675087.1"/>
    <property type="molecule type" value="Transcribed_RNA"/>
</dbReference>
<accession>A0A7C9EU67</accession>
<proteinExistence type="predicted"/>
<keyword evidence="1" id="KW-0479">Metal-binding</keyword>
<dbReference type="InterPro" id="IPR011016">
    <property type="entry name" value="Znf_RING-CH"/>
</dbReference>